<evidence type="ECO:0000256" key="16">
    <source>
        <dbReference type="ARBA" id="ARBA00022997"/>
    </source>
</evidence>
<keyword evidence="8" id="KW-0645">Protease</keyword>
<evidence type="ECO:0000313" key="37">
    <source>
        <dbReference type="Proteomes" id="UP001209878"/>
    </source>
</evidence>
<evidence type="ECO:0000256" key="7">
    <source>
        <dbReference type="ARBA" id="ARBA00022645"/>
    </source>
</evidence>
<dbReference type="InterPro" id="IPR003137">
    <property type="entry name" value="PA_domain"/>
</dbReference>
<evidence type="ECO:0000256" key="9">
    <source>
        <dbReference type="ARBA" id="ARBA00022692"/>
    </source>
</evidence>
<dbReference type="EC" id="3.4.17.21" evidence="23"/>
<evidence type="ECO:0000256" key="18">
    <source>
        <dbReference type="ARBA" id="ARBA00023136"/>
    </source>
</evidence>
<dbReference type="SUPFAM" id="SSF47672">
    <property type="entry name" value="Transferrin receptor-like dimerisation domain"/>
    <property type="match status" value="1"/>
</dbReference>
<keyword evidence="15 32" id="KW-1133">Transmembrane helix</keyword>
<evidence type="ECO:0000256" key="12">
    <source>
        <dbReference type="ARBA" id="ARBA00022833"/>
    </source>
</evidence>
<comment type="function">
    <text evidence="22">Has both folate hydrolase and N-acetylated-alpha-linked-acidic dipeptidase (NAALADase) activity. Has a preference for tri-alpha-glutamate peptides. In the intestine, required for the uptake of folate. In the brain, modulates excitatory neurotransmission through the hydrolysis of the neuropeptide, N-aceylaspartylglutamate (NAAG), thereby releasing glutamate.</text>
</comment>
<comment type="cofactor">
    <cofactor evidence="1">
        <name>Zn(2+)</name>
        <dbReference type="ChEBI" id="CHEBI:29105"/>
    </cofactor>
</comment>
<evidence type="ECO:0000256" key="25">
    <source>
        <dbReference type="ARBA" id="ARBA00075140"/>
    </source>
</evidence>
<name>A0AAD9NMP5_RIDPI</name>
<dbReference type="InterPro" id="IPR039373">
    <property type="entry name" value="Peptidase_M28B"/>
</dbReference>
<dbReference type="FunFam" id="3.40.630.10:FF:000009">
    <property type="entry name" value="N-acetylated-alpha-linked acidic dipeptidase 2"/>
    <property type="match status" value="1"/>
</dbReference>
<evidence type="ECO:0000256" key="28">
    <source>
        <dbReference type="ARBA" id="ARBA00080362"/>
    </source>
</evidence>
<keyword evidence="16" id="KW-0224">Dipeptidase</keyword>
<keyword evidence="11" id="KW-0378">Hydrolase</keyword>
<sequence length="745" mass="82772">MRLSRTVAGTLVIVTLVVGVVIGFLSGYYGPGAGTATTWKHLLSRDAAEGVREKLLGEINGGNIRHNLREITRTPHLAGTEAAHRLARHIARLWQEQGLTGVKTLPYTVMLSYPDKDNPNRIVLRDGSGDVVHTSQLAEKILSPEQNHSDVVPPYNAFSAPGTPKGPLVYVNYGRMEDFLWLKDNKQVNFTGTICIARYGKIFRGDKAKHAQEFGASGLILYSDPKDYSADTTHSVYPDSWWLPGTGVQRGSLNMNVDPLTPGYPGTESAYYLPDGEANLPKIPVHPIGFDDAKIFLENIAGDEAPESWRGALPITYRLGPGFKEPAWCLEMYISTHNENRTTYNVVGFIEGEIEPDRYVLVGNHYDAWVFGAVDPSSGTASILELSRTMGKLVKEGWRPRRTIVFCAWGSEEQGLIGSREWVENYAHILGNRAVAYLNMDMSIQGNYSFGGRALPMLVRPLYDAAKQVPNPNPEEIAKGRATVYDTWVIGVPQKDADGKHTGKPRVPLLGAGSDFTHFISKVGVTCADLRYRFDEKQGISSYPLYHSVYETFHLVDKIMDPTFAYSKATTQLLGEMARNLADSYVLPFDVGSFASAIEDYAERVEKHSGSLMRSHGMDRGLEYLRLAVIKFRLAAEQFQRRVESVDRNNPLAVRQLNDQMMQLGKAFIDPLGLPGRPFTRNVVFAPSVRNQYAGSSFPGLTDALFEISRDPNQEARWQEVSKQLAVITYFIETAAVSLQKPVDL</sequence>
<comment type="similarity">
    <text evidence="3">Belongs to the peptidase M28 family. M28B subfamily.</text>
</comment>
<organism evidence="36 37">
    <name type="scientific">Ridgeia piscesae</name>
    <name type="common">Tubeworm</name>
    <dbReference type="NCBI Taxonomy" id="27915"/>
    <lineage>
        <taxon>Eukaryota</taxon>
        <taxon>Metazoa</taxon>
        <taxon>Spiralia</taxon>
        <taxon>Lophotrochozoa</taxon>
        <taxon>Annelida</taxon>
        <taxon>Polychaeta</taxon>
        <taxon>Sedentaria</taxon>
        <taxon>Canalipalpata</taxon>
        <taxon>Sabellida</taxon>
        <taxon>Siboglinidae</taxon>
        <taxon>Ridgeia</taxon>
    </lineage>
</organism>
<dbReference type="CDD" id="cd02121">
    <property type="entry name" value="PA_GCPII_like"/>
    <property type="match status" value="1"/>
</dbReference>
<evidence type="ECO:0000256" key="15">
    <source>
        <dbReference type="ARBA" id="ARBA00022989"/>
    </source>
</evidence>
<evidence type="ECO:0000256" key="27">
    <source>
        <dbReference type="ARBA" id="ARBA00079527"/>
    </source>
</evidence>
<evidence type="ECO:0000259" key="33">
    <source>
        <dbReference type="Pfam" id="PF02225"/>
    </source>
</evidence>
<dbReference type="Gene3D" id="3.50.30.30">
    <property type="match status" value="1"/>
</dbReference>
<evidence type="ECO:0000256" key="17">
    <source>
        <dbReference type="ARBA" id="ARBA00023049"/>
    </source>
</evidence>
<keyword evidence="13" id="KW-0106">Calcium</keyword>
<evidence type="ECO:0000256" key="14">
    <source>
        <dbReference type="ARBA" id="ARBA00022968"/>
    </source>
</evidence>
<dbReference type="InterPro" id="IPR036757">
    <property type="entry name" value="TFR-like_dimer_dom_sf"/>
</dbReference>
<keyword evidence="17" id="KW-0482">Metalloprotease</keyword>
<evidence type="ECO:0000256" key="13">
    <source>
        <dbReference type="ARBA" id="ARBA00022837"/>
    </source>
</evidence>
<dbReference type="GO" id="GO:0006508">
    <property type="term" value="P:proteolysis"/>
    <property type="evidence" value="ECO:0007669"/>
    <property type="project" value="UniProtKB-KW"/>
</dbReference>
<evidence type="ECO:0000256" key="24">
    <source>
        <dbReference type="ARBA" id="ARBA00070473"/>
    </source>
</evidence>
<evidence type="ECO:0000256" key="26">
    <source>
        <dbReference type="ARBA" id="ARBA00078457"/>
    </source>
</evidence>
<dbReference type="GO" id="GO:0005886">
    <property type="term" value="C:plasma membrane"/>
    <property type="evidence" value="ECO:0007669"/>
    <property type="project" value="UniProtKB-SubCell"/>
</dbReference>
<dbReference type="CDD" id="cd08022">
    <property type="entry name" value="M28_PSMA_like"/>
    <property type="match status" value="1"/>
</dbReference>
<dbReference type="PANTHER" id="PTHR10404:SF77">
    <property type="entry name" value="GLUTAMATE CARBOXYPEPTIDASE 2 HOMOLOG"/>
    <property type="match status" value="1"/>
</dbReference>
<keyword evidence="12" id="KW-0862">Zinc</keyword>
<evidence type="ECO:0000256" key="30">
    <source>
        <dbReference type="ARBA" id="ARBA00082075"/>
    </source>
</evidence>
<dbReference type="InterPro" id="IPR046450">
    <property type="entry name" value="PA_dom_sf"/>
</dbReference>
<dbReference type="FunFam" id="3.50.30.30:FF:000002">
    <property type="entry name" value="N-acetylated-alpha-linked acidic dipeptidase 2"/>
    <property type="match status" value="1"/>
</dbReference>
<dbReference type="SUPFAM" id="SSF53187">
    <property type="entry name" value="Zn-dependent exopeptidases"/>
    <property type="match status" value="1"/>
</dbReference>
<dbReference type="Gene3D" id="3.40.630.10">
    <property type="entry name" value="Zn peptidases"/>
    <property type="match status" value="1"/>
</dbReference>
<evidence type="ECO:0000256" key="31">
    <source>
        <dbReference type="ARBA" id="ARBA00082320"/>
    </source>
</evidence>
<dbReference type="Pfam" id="PF02225">
    <property type="entry name" value="PA"/>
    <property type="match status" value="1"/>
</dbReference>
<evidence type="ECO:0000256" key="20">
    <source>
        <dbReference type="ARBA" id="ARBA00052003"/>
    </source>
</evidence>
<feature type="domain" description="Peptidase M28" evidence="35">
    <location>
        <begin position="345"/>
        <end position="472"/>
    </location>
</feature>
<evidence type="ECO:0000256" key="23">
    <source>
        <dbReference type="ARBA" id="ARBA00066561"/>
    </source>
</evidence>
<evidence type="ECO:0000256" key="21">
    <source>
        <dbReference type="ARBA" id="ARBA00054055"/>
    </source>
</evidence>
<dbReference type="Proteomes" id="UP001209878">
    <property type="component" value="Unassembled WGS sequence"/>
</dbReference>
<dbReference type="PANTHER" id="PTHR10404">
    <property type="entry name" value="N-ACETYLATED-ALPHA-LINKED ACIDIC DIPEPTIDASE"/>
    <property type="match status" value="1"/>
</dbReference>
<dbReference type="InterPro" id="IPR007484">
    <property type="entry name" value="Peptidase_M28"/>
</dbReference>
<accession>A0AAD9NMP5</accession>
<dbReference type="AlphaFoldDB" id="A0AAD9NMP5"/>
<evidence type="ECO:0000256" key="32">
    <source>
        <dbReference type="SAM" id="Phobius"/>
    </source>
</evidence>
<dbReference type="FunFam" id="1.20.930.40:FF:000001">
    <property type="entry name" value="N-acetylated-alpha-linked acidic dipeptidase 2"/>
    <property type="match status" value="1"/>
</dbReference>
<evidence type="ECO:0000256" key="3">
    <source>
        <dbReference type="ARBA" id="ARBA00005634"/>
    </source>
</evidence>
<comment type="subcellular location">
    <subcellularLocation>
        <location evidence="2">Cell membrane</location>
        <topology evidence="2">Single-pass type II membrane protein</topology>
    </subcellularLocation>
</comment>
<evidence type="ECO:0000256" key="19">
    <source>
        <dbReference type="ARBA" id="ARBA00023180"/>
    </source>
</evidence>
<gene>
    <name evidence="36" type="ORF">NP493_828g00019</name>
</gene>
<feature type="domain" description="PA" evidence="33">
    <location>
        <begin position="165"/>
        <end position="252"/>
    </location>
</feature>
<evidence type="ECO:0000256" key="4">
    <source>
        <dbReference type="ARBA" id="ARBA00011738"/>
    </source>
</evidence>
<dbReference type="EMBL" id="JAODUO010000831">
    <property type="protein sequence ID" value="KAK2174041.1"/>
    <property type="molecule type" value="Genomic_DNA"/>
</dbReference>
<evidence type="ECO:0000256" key="6">
    <source>
        <dbReference type="ARBA" id="ARBA00022553"/>
    </source>
</evidence>
<dbReference type="Pfam" id="PF04253">
    <property type="entry name" value="TFR_dimer"/>
    <property type="match status" value="1"/>
</dbReference>
<comment type="caution">
    <text evidence="36">The sequence shown here is derived from an EMBL/GenBank/DDBJ whole genome shotgun (WGS) entry which is preliminary data.</text>
</comment>
<evidence type="ECO:0000256" key="29">
    <source>
        <dbReference type="ARBA" id="ARBA00080568"/>
    </source>
</evidence>
<evidence type="ECO:0000256" key="2">
    <source>
        <dbReference type="ARBA" id="ARBA00004401"/>
    </source>
</evidence>
<proteinExistence type="inferred from homology"/>
<protein>
    <recommendedName>
        <fullName evidence="24">Glutamate carboxypeptidase 2</fullName>
        <ecNumber evidence="23">3.4.17.21</ecNumber>
    </recommendedName>
    <alternativeName>
        <fullName evidence="27">Folate hydrolase 1</fullName>
    </alternativeName>
    <alternativeName>
        <fullName evidence="30">Folylpoly-gamma-glutamate carboxypeptidase</fullName>
    </alternativeName>
    <alternativeName>
        <fullName evidence="31">Glutamate carboxypeptidase II</fullName>
    </alternativeName>
    <alternativeName>
        <fullName evidence="28">Membrane glutamate carboxypeptidase</fullName>
    </alternativeName>
    <alternativeName>
        <fullName evidence="29">N-acetylated-alpha-linked acidic dipeptidase I</fullName>
    </alternativeName>
    <alternativeName>
        <fullName evidence="25">Prostate-specific membrane antigen homolog</fullName>
    </alternativeName>
    <alternativeName>
        <fullName evidence="26">Pteroylpoly-gamma-glutamate carboxypeptidase</fullName>
    </alternativeName>
</protein>
<dbReference type="InterPro" id="IPR007365">
    <property type="entry name" value="TFR-like_dimer_dom"/>
</dbReference>
<keyword evidence="5" id="KW-1003">Cell membrane</keyword>
<dbReference type="GO" id="GO:0016805">
    <property type="term" value="F:dipeptidase activity"/>
    <property type="evidence" value="ECO:0007669"/>
    <property type="project" value="UniProtKB-KW"/>
</dbReference>
<keyword evidence="19" id="KW-0325">Glycoprotein</keyword>
<dbReference type="Pfam" id="PF04389">
    <property type="entry name" value="Peptidase_M28"/>
    <property type="match status" value="1"/>
</dbReference>
<keyword evidence="7" id="KW-0121">Carboxypeptidase</keyword>
<evidence type="ECO:0000256" key="10">
    <source>
        <dbReference type="ARBA" id="ARBA00022723"/>
    </source>
</evidence>
<dbReference type="GO" id="GO:0046872">
    <property type="term" value="F:metal ion binding"/>
    <property type="evidence" value="ECO:0007669"/>
    <property type="project" value="UniProtKB-KW"/>
</dbReference>
<comment type="catalytic activity">
    <reaction evidence="20">
        <text>Release of an unsubstituted, C-terminal glutamyl residue, typically from Ac-Asp-Glu or folylpoly-gamma-glutamates.</text>
        <dbReference type="EC" id="3.4.17.21"/>
    </reaction>
</comment>
<evidence type="ECO:0000259" key="35">
    <source>
        <dbReference type="Pfam" id="PF04389"/>
    </source>
</evidence>
<keyword evidence="10" id="KW-0479">Metal-binding</keyword>
<dbReference type="Gene3D" id="1.20.930.40">
    <property type="entry name" value="Transferrin receptor-like, dimerisation domain"/>
    <property type="match status" value="1"/>
</dbReference>
<dbReference type="GO" id="GO:0004181">
    <property type="term" value="F:metallocarboxypeptidase activity"/>
    <property type="evidence" value="ECO:0007669"/>
    <property type="project" value="UniProtKB-EC"/>
</dbReference>
<keyword evidence="18 32" id="KW-0472">Membrane</keyword>
<evidence type="ECO:0000256" key="1">
    <source>
        <dbReference type="ARBA" id="ARBA00001947"/>
    </source>
</evidence>
<evidence type="ECO:0000256" key="11">
    <source>
        <dbReference type="ARBA" id="ARBA00022801"/>
    </source>
</evidence>
<keyword evidence="9 32" id="KW-0812">Transmembrane</keyword>
<keyword evidence="6" id="KW-0597">Phosphoprotein</keyword>
<keyword evidence="37" id="KW-1185">Reference proteome</keyword>
<feature type="transmembrane region" description="Helical" evidence="32">
    <location>
        <begin position="7"/>
        <end position="29"/>
    </location>
</feature>
<evidence type="ECO:0000313" key="36">
    <source>
        <dbReference type="EMBL" id="KAK2174041.1"/>
    </source>
</evidence>
<reference evidence="36" key="1">
    <citation type="journal article" date="2023" name="Mol. Biol. Evol.">
        <title>Third-Generation Sequencing Reveals the Adaptive Role of the Epigenome in Three Deep-Sea Polychaetes.</title>
        <authorList>
            <person name="Perez M."/>
            <person name="Aroh O."/>
            <person name="Sun Y."/>
            <person name="Lan Y."/>
            <person name="Juniper S.K."/>
            <person name="Young C.R."/>
            <person name="Angers B."/>
            <person name="Qian P.Y."/>
        </authorList>
    </citation>
    <scope>NUCLEOTIDE SEQUENCE</scope>
    <source>
        <strain evidence="36">R07B-5</strain>
    </source>
</reference>
<feature type="domain" description="Transferrin receptor-like dimerisation" evidence="34">
    <location>
        <begin position="622"/>
        <end position="740"/>
    </location>
</feature>
<dbReference type="SUPFAM" id="SSF52025">
    <property type="entry name" value="PA domain"/>
    <property type="match status" value="1"/>
</dbReference>
<evidence type="ECO:0000256" key="5">
    <source>
        <dbReference type="ARBA" id="ARBA00022475"/>
    </source>
</evidence>
<evidence type="ECO:0000256" key="8">
    <source>
        <dbReference type="ARBA" id="ARBA00022670"/>
    </source>
</evidence>
<comment type="subunit">
    <text evidence="4">Homodimer.</text>
</comment>
<comment type="function">
    <text evidence="21">Also exhibits a dipeptidyl-peptidase IV type activity. In vitro, cleaves Gly-Pro-AMC.</text>
</comment>
<evidence type="ECO:0000256" key="22">
    <source>
        <dbReference type="ARBA" id="ARBA00056370"/>
    </source>
</evidence>
<keyword evidence="14" id="KW-0735">Signal-anchor</keyword>
<evidence type="ECO:0000259" key="34">
    <source>
        <dbReference type="Pfam" id="PF04253"/>
    </source>
</evidence>